<name>B3E1W2_TRIL1</name>
<dbReference type="HOGENOM" id="CLU_2329735_0_0_7"/>
<dbReference type="InterPro" id="IPR041854">
    <property type="entry name" value="BFD-like_2Fe2S-bd_dom_sf"/>
</dbReference>
<protein>
    <recommendedName>
        <fullName evidence="3">BFD domain protein (2Fe-2S)-binding domain protein</fullName>
    </recommendedName>
</protein>
<dbReference type="Gene3D" id="1.10.10.1100">
    <property type="entry name" value="BFD-like [2Fe-2S]-binding domain"/>
    <property type="match status" value="1"/>
</dbReference>
<reference evidence="1 2" key="1">
    <citation type="submission" date="2008-05" db="EMBL/GenBank/DDBJ databases">
        <title>Complete sequence of chromosome of Geobacter lovleyi SZ.</title>
        <authorList>
            <consortium name="US DOE Joint Genome Institute"/>
            <person name="Lucas S."/>
            <person name="Copeland A."/>
            <person name="Lapidus A."/>
            <person name="Glavina del Rio T."/>
            <person name="Dalin E."/>
            <person name="Tice H."/>
            <person name="Bruce D."/>
            <person name="Goodwin L."/>
            <person name="Pitluck S."/>
            <person name="Chertkov O."/>
            <person name="Meincke L."/>
            <person name="Brettin T."/>
            <person name="Detter J.C."/>
            <person name="Han C."/>
            <person name="Tapia R."/>
            <person name="Kuske C.R."/>
            <person name="Schmutz J."/>
            <person name="Larimer F."/>
            <person name="Land M."/>
            <person name="Hauser L."/>
            <person name="Kyrpides N."/>
            <person name="Mikhailova N."/>
            <person name="Sung Y."/>
            <person name="Fletcher K.E."/>
            <person name="Ritalahti K.M."/>
            <person name="Loeffler F.E."/>
            <person name="Richardson P."/>
        </authorList>
    </citation>
    <scope>NUCLEOTIDE SEQUENCE [LARGE SCALE GENOMIC DNA]</scope>
    <source>
        <strain evidence="2">ATCC BAA-1151 / DSM 17278 / SZ</strain>
    </source>
</reference>
<dbReference type="RefSeq" id="WP_012469951.1">
    <property type="nucleotide sequence ID" value="NC_010814.1"/>
</dbReference>
<keyword evidence="2" id="KW-1185">Reference proteome</keyword>
<dbReference type="AlphaFoldDB" id="B3E1W2"/>
<accession>B3E1W2</accession>
<organism evidence="1 2">
    <name type="scientific">Trichlorobacter lovleyi (strain ATCC BAA-1151 / DSM 17278 / SZ)</name>
    <name type="common">Geobacter lovleyi</name>
    <dbReference type="NCBI Taxonomy" id="398767"/>
    <lineage>
        <taxon>Bacteria</taxon>
        <taxon>Pseudomonadati</taxon>
        <taxon>Thermodesulfobacteriota</taxon>
        <taxon>Desulfuromonadia</taxon>
        <taxon>Geobacterales</taxon>
        <taxon>Geobacteraceae</taxon>
        <taxon>Trichlorobacter</taxon>
    </lineage>
</organism>
<dbReference type="OrthoDB" id="9805137at2"/>
<proteinExistence type="predicted"/>
<gene>
    <name evidence="1" type="ordered locus">Glov_1896</name>
</gene>
<evidence type="ECO:0008006" key="3">
    <source>
        <dbReference type="Google" id="ProtNLM"/>
    </source>
</evidence>
<evidence type="ECO:0000313" key="1">
    <source>
        <dbReference type="EMBL" id="ACD95612.1"/>
    </source>
</evidence>
<evidence type="ECO:0000313" key="2">
    <source>
        <dbReference type="Proteomes" id="UP000002420"/>
    </source>
</evidence>
<dbReference type="Proteomes" id="UP000002420">
    <property type="component" value="Chromosome"/>
</dbReference>
<dbReference type="KEGG" id="glo:Glov_1896"/>
<sequence length="98" mass="11150">MKIICSCYGYRENEIFQEILDTGISSILINIETAYNLGLCSCKTKNPSKHCCLPEVRLVAENAMIERLEIIKTAILTLELHGVNIERLSQKAKELFDF</sequence>
<dbReference type="EMBL" id="CP001089">
    <property type="protein sequence ID" value="ACD95612.1"/>
    <property type="molecule type" value="Genomic_DNA"/>
</dbReference>